<dbReference type="EMBL" id="CAJGYO010000013">
    <property type="protein sequence ID" value="CAD6266404.1"/>
    <property type="molecule type" value="Genomic_DNA"/>
</dbReference>
<name>A0A811R8T6_9POAL</name>
<dbReference type="AlphaFoldDB" id="A0A811R8T6"/>
<dbReference type="Proteomes" id="UP000604825">
    <property type="component" value="Unassembled WGS sequence"/>
</dbReference>
<reference evidence="1" key="1">
    <citation type="submission" date="2020-10" db="EMBL/GenBank/DDBJ databases">
        <authorList>
            <person name="Han B."/>
            <person name="Lu T."/>
            <person name="Zhao Q."/>
            <person name="Huang X."/>
            <person name="Zhao Y."/>
        </authorList>
    </citation>
    <scope>NUCLEOTIDE SEQUENCE</scope>
</reference>
<proteinExistence type="predicted"/>
<evidence type="ECO:0000313" key="1">
    <source>
        <dbReference type="EMBL" id="CAD6266404.1"/>
    </source>
</evidence>
<evidence type="ECO:0000313" key="2">
    <source>
        <dbReference type="Proteomes" id="UP000604825"/>
    </source>
</evidence>
<dbReference type="OrthoDB" id="680924at2759"/>
<gene>
    <name evidence="1" type="ORF">NCGR_LOCUS49709</name>
</gene>
<keyword evidence="2" id="KW-1185">Reference proteome</keyword>
<organism evidence="1 2">
    <name type="scientific">Miscanthus lutarioriparius</name>
    <dbReference type="NCBI Taxonomy" id="422564"/>
    <lineage>
        <taxon>Eukaryota</taxon>
        <taxon>Viridiplantae</taxon>
        <taxon>Streptophyta</taxon>
        <taxon>Embryophyta</taxon>
        <taxon>Tracheophyta</taxon>
        <taxon>Spermatophyta</taxon>
        <taxon>Magnoliopsida</taxon>
        <taxon>Liliopsida</taxon>
        <taxon>Poales</taxon>
        <taxon>Poaceae</taxon>
        <taxon>PACMAD clade</taxon>
        <taxon>Panicoideae</taxon>
        <taxon>Andropogonodae</taxon>
        <taxon>Andropogoneae</taxon>
        <taxon>Saccharinae</taxon>
        <taxon>Miscanthus</taxon>
    </lineage>
</organism>
<sequence length="101" mass="10850">MGSCASKSCDWCWMTRKVLQATATTARWGHQGAAAVHPWTPPEVPPGQRVTVRMRASEFRALAAVRSSRTADDVGEGDGDVARLILDGCAAGRWAWSPAPE</sequence>
<comment type="caution">
    <text evidence="1">The sequence shown here is derived from an EMBL/GenBank/DDBJ whole genome shotgun (WGS) entry which is preliminary data.</text>
</comment>
<accession>A0A811R8T6</accession>
<protein>
    <submittedName>
        <fullName evidence="1">Uncharacterized protein</fullName>
    </submittedName>
</protein>